<dbReference type="OrthoDB" id="422086at2759"/>
<keyword evidence="7" id="KW-1185">Reference proteome</keyword>
<dbReference type="EMBL" id="JADNRY010000147">
    <property type="protein sequence ID" value="KAF9063393.1"/>
    <property type="molecule type" value="Genomic_DNA"/>
</dbReference>
<comment type="catalytic activity">
    <reaction evidence="5">
        <text>[protein]-C-terminal S-[(2E,6E)-farnesyl]-L-cysteine + S-adenosyl-L-methionine = [protein]-C-terminal S-[(2E,6E)-farnesyl]-L-cysteine methyl ester + S-adenosyl-L-homocysteine</text>
        <dbReference type="Rhea" id="RHEA:21672"/>
        <dbReference type="Rhea" id="RHEA-COMP:12125"/>
        <dbReference type="Rhea" id="RHEA-COMP:12126"/>
        <dbReference type="ChEBI" id="CHEBI:57856"/>
        <dbReference type="ChEBI" id="CHEBI:59789"/>
        <dbReference type="ChEBI" id="CHEBI:90510"/>
        <dbReference type="ChEBI" id="CHEBI:90511"/>
        <dbReference type="EC" id="2.1.1.100"/>
    </reaction>
</comment>
<accession>A0A9P5U369</accession>
<keyword evidence="3 5" id="KW-1133">Transmembrane helix</keyword>
<evidence type="ECO:0000256" key="5">
    <source>
        <dbReference type="RuleBase" id="RU362022"/>
    </source>
</evidence>
<keyword evidence="5" id="KW-0489">Methyltransferase</keyword>
<name>A0A9P5U369_9AGAR</name>
<dbReference type="EC" id="2.1.1.100" evidence="5"/>
<keyword evidence="4 5" id="KW-0472">Membrane</keyword>
<dbReference type="Pfam" id="PF04140">
    <property type="entry name" value="ICMT"/>
    <property type="match status" value="1"/>
</dbReference>
<dbReference type="Proteomes" id="UP000772434">
    <property type="component" value="Unassembled WGS sequence"/>
</dbReference>
<feature type="transmembrane region" description="Helical" evidence="5">
    <location>
        <begin position="106"/>
        <end position="124"/>
    </location>
</feature>
<dbReference type="Gene3D" id="1.20.120.1630">
    <property type="match status" value="1"/>
</dbReference>
<evidence type="ECO:0000313" key="6">
    <source>
        <dbReference type="EMBL" id="KAF9063393.1"/>
    </source>
</evidence>
<dbReference type="GO" id="GO:0005789">
    <property type="term" value="C:endoplasmic reticulum membrane"/>
    <property type="evidence" value="ECO:0007669"/>
    <property type="project" value="UniProtKB-SubCell"/>
</dbReference>
<organism evidence="6 7">
    <name type="scientific">Rhodocollybia butyracea</name>
    <dbReference type="NCBI Taxonomy" id="206335"/>
    <lineage>
        <taxon>Eukaryota</taxon>
        <taxon>Fungi</taxon>
        <taxon>Dikarya</taxon>
        <taxon>Basidiomycota</taxon>
        <taxon>Agaricomycotina</taxon>
        <taxon>Agaricomycetes</taxon>
        <taxon>Agaricomycetidae</taxon>
        <taxon>Agaricales</taxon>
        <taxon>Marasmiineae</taxon>
        <taxon>Omphalotaceae</taxon>
        <taxon>Rhodocollybia</taxon>
    </lineage>
</organism>
<evidence type="ECO:0000256" key="2">
    <source>
        <dbReference type="ARBA" id="ARBA00022692"/>
    </source>
</evidence>
<dbReference type="GO" id="GO:0032259">
    <property type="term" value="P:methylation"/>
    <property type="evidence" value="ECO:0007669"/>
    <property type="project" value="UniProtKB-KW"/>
</dbReference>
<feature type="transmembrane region" description="Helical" evidence="5">
    <location>
        <begin position="157"/>
        <end position="174"/>
    </location>
</feature>
<keyword evidence="5" id="KW-0949">S-adenosyl-L-methionine</keyword>
<proteinExistence type="inferred from homology"/>
<keyword evidence="5" id="KW-0256">Endoplasmic reticulum</keyword>
<comment type="caution">
    <text evidence="5">Lacks conserved residue(s) required for the propagation of feature annotation.</text>
</comment>
<sequence length="242" mass="27180">MMTTSGIISIPLIFSTIALHHKAFTNPNPNRAQTTPVLTAGFVEKSSLCHYAFTSLGHKAIVWLVGGAEIAIILARNRLFWKHSREVLQNLVPSGDYRRIGEMNPWFLTGAGLIIAGSVLRWVCFRTLGRMFTFDVAVQKDHRLITSGPYSIMRHPSYFGLLLIVAGLFIWQGGPASFTRQSGILNKWGGKAFVTAYATWLGILGLGPIYRAHKEDALMRREFGDQWTEWASRTNLVIPWLY</sequence>
<evidence type="ECO:0000256" key="3">
    <source>
        <dbReference type="ARBA" id="ARBA00022989"/>
    </source>
</evidence>
<keyword evidence="2 5" id="KW-0812">Transmembrane</keyword>
<reference evidence="6" key="1">
    <citation type="submission" date="2020-11" db="EMBL/GenBank/DDBJ databases">
        <authorList>
            <consortium name="DOE Joint Genome Institute"/>
            <person name="Ahrendt S."/>
            <person name="Riley R."/>
            <person name="Andreopoulos W."/>
            <person name="Labutti K."/>
            <person name="Pangilinan J."/>
            <person name="Ruiz-Duenas F.J."/>
            <person name="Barrasa J.M."/>
            <person name="Sanchez-Garcia M."/>
            <person name="Camarero S."/>
            <person name="Miyauchi S."/>
            <person name="Serrano A."/>
            <person name="Linde D."/>
            <person name="Babiker R."/>
            <person name="Drula E."/>
            <person name="Ayuso-Fernandez I."/>
            <person name="Pacheco R."/>
            <person name="Padilla G."/>
            <person name="Ferreira P."/>
            <person name="Barriuso J."/>
            <person name="Kellner H."/>
            <person name="Castanera R."/>
            <person name="Alfaro M."/>
            <person name="Ramirez L."/>
            <person name="Pisabarro A.G."/>
            <person name="Kuo A."/>
            <person name="Tritt A."/>
            <person name="Lipzen A."/>
            <person name="He G."/>
            <person name="Yan M."/>
            <person name="Ng V."/>
            <person name="Cullen D."/>
            <person name="Martin F."/>
            <person name="Rosso M.-N."/>
            <person name="Henrissat B."/>
            <person name="Hibbett D."/>
            <person name="Martinez A.T."/>
            <person name="Grigoriev I.V."/>
        </authorList>
    </citation>
    <scope>NUCLEOTIDE SEQUENCE</scope>
    <source>
        <strain evidence="6">AH 40177</strain>
    </source>
</reference>
<comment type="subcellular location">
    <subcellularLocation>
        <location evidence="5">Endoplasmic reticulum membrane</location>
        <topology evidence="5">Multi-pass membrane protein</topology>
    </subcellularLocation>
    <subcellularLocation>
        <location evidence="1">Membrane</location>
        <topology evidence="1">Multi-pass membrane protein</topology>
    </subcellularLocation>
</comment>
<evidence type="ECO:0000256" key="1">
    <source>
        <dbReference type="ARBA" id="ARBA00004141"/>
    </source>
</evidence>
<dbReference type="GO" id="GO:0004671">
    <property type="term" value="F:protein C-terminal S-isoprenylcysteine carboxyl O-methyltransferase activity"/>
    <property type="evidence" value="ECO:0007669"/>
    <property type="project" value="UniProtKB-EC"/>
</dbReference>
<evidence type="ECO:0000313" key="7">
    <source>
        <dbReference type="Proteomes" id="UP000772434"/>
    </source>
</evidence>
<comment type="similarity">
    <text evidence="5">Belongs to the class VI-like SAM-binding methyltransferase superfamily. Isoprenylcysteine carboxyl methyltransferase family.</text>
</comment>
<evidence type="ECO:0000256" key="4">
    <source>
        <dbReference type="ARBA" id="ARBA00023136"/>
    </source>
</evidence>
<keyword evidence="5" id="KW-0808">Transferase</keyword>
<dbReference type="PANTHER" id="PTHR12714">
    <property type="entry name" value="PROTEIN-S ISOPRENYLCYSTEINE O-METHYLTRANSFERASE"/>
    <property type="match status" value="1"/>
</dbReference>
<feature type="transmembrane region" description="Helical" evidence="5">
    <location>
        <begin position="194"/>
        <end position="212"/>
    </location>
</feature>
<protein>
    <recommendedName>
        <fullName evidence="5">Protein-S-isoprenylcysteine O-methyltransferase</fullName>
        <ecNumber evidence="5">2.1.1.100</ecNumber>
    </recommendedName>
</protein>
<dbReference type="AlphaFoldDB" id="A0A9P5U369"/>
<dbReference type="InterPro" id="IPR007269">
    <property type="entry name" value="ICMT_MeTrfase"/>
</dbReference>
<dbReference type="PANTHER" id="PTHR12714:SF9">
    <property type="entry name" value="PROTEIN-S-ISOPRENYLCYSTEINE O-METHYLTRANSFERASE"/>
    <property type="match status" value="1"/>
</dbReference>
<comment type="caution">
    <text evidence="6">The sequence shown here is derived from an EMBL/GenBank/DDBJ whole genome shotgun (WGS) entry which is preliminary data.</text>
</comment>
<gene>
    <name evidence="6" type="ORF">BDP27DRAFT_1299666</name>
</gene>